<dbReference type="RefSeq" id="WP_012635361.1">
    <property type="nucleotide sequence ID" value="NC_011899.1"/>
</dbReference>
<keyword evidence="2 8" id="KW-0645">Protease</keyword>
<evidence type="ECO:0000256" key="2">
    <source>
        <dbReference type="ARBA" id="ARBA00022670"/>
    </source>
</evidence>
<dbReference type="GO" id="GO:0004181">
    <property type="term" value="F:metallocarboxypeptidase activity"/>
    <property type="evidence" value="ECO:0007669"/>
    <property type="project" value="UniProtKB-UniRule"/>
</dbReference>
<dbReference type="GO" id="GO:0008270">
    <property type="term" value="F:zinc ion binding"/>
    <property type="evidence" value="ECO:0007669"/>
    <property type="project" value="UniProtKB-ARBA"/>
</dbReference>
<dbReference type="eggNOG" id="COG2317">
    <property type="taxonomic scope" value="Bacteria"/>
</dbReference>
<keyword evidence="9" id="KW-0862">Zinc</keyword>
<evidence type="ECO:0000256" key="8">
    <source>
        <dbReference type="PIRNR" id="PIRNR006615"/>
    </source>
</evidence>
<dbReference type="MEROPS" id="M32.006"/>
<reference evidence="11 12" key="1">
    <citation type="journal article" date="2009" name="PLoS ONE">
        <title>Genome analysis of the anaerobic thermohalophilic bacterium Halothermothrix orenii.</title>
        <authorList>
            <person name="Mavromatis K."/>
            <person name="Ivanova N."/>
            <person name="Anderson I."/>
            <person name="Lykidis A."/>
            <person name="Hooper S.D."/>
            <person name="Sun H."/>
            <person name="Kunin V."/>
            <person name="Lapidus A."/>
            <person name="Hugenholtz P."/>
            <person name="Patel B."/>
            <person name="Kyrpides N.C."/>
        </authorList>
    </citation>
    <scope>NUCLEOTIDE SEQUENCE [LARGE SCALE GENOMIC DNA]</scope>
    <source>
        <strain evidence="12">H 168 / OCM 544 / DSM 9562</strain>
    </source>
</reference>
<feature type="binding site" evidence="9">
    <location>
        <position position="270"/>
    </location>
    <ligand>
        <name>Zn(2+)</name>
        <dbReference type="ChEBI" id="CHEBI:29105"/>
        <note>catalytic</note>
    </ligand>
</feature>
<feature type="binding site" evidence="9">
    <location>
        <position position="300"/>
    </location>
    <ligand>
        <name>Zn(2+)</name>
        <dbReference type="ChEBI" id="CHEBI:29105"/>
        <note>catalytic</note>
    </ligand>
</feature>
<evidence type="ECO:0000256" key="6">
    <source>
        <dbReference type="ARBA" id="ARBA00052755"/>
    </source>
</evidence>
<keyword evidence="5 8" id="KW-0482">Metalloprotease</keyword>
<dbReference type="GO" id="GO:0006508">
    <property type="term" value="P:proteolysis"/>
    <property type="evidence" value="ECO:0007669"/>
    <property type="project" value="UniProtKB-UniRule"/>
</dbReference>
<evidence type="ECO:0000256" key="3">
    <source>
        <dbReference type="ARBA" id="ARBA00022723"/>
    </source>
</evidence>
<protein>
    <recommendedName>
        <fullName evidence="8">Metal-dependent carboxypeptidase</fullName>
        <ecNumber evidence="8">3.4.17.19</ecNumber>
    </recommendedName>
</protein>
<comment type="similarity">
    <text evidence="7 8">Belongs to the peptidase M32 family.</text>
</comment>
<dbReference type="InterPro" id="IPR001333">
    <property type="entry name" value="Peptidase_M32_Taq"/>
</dbReference>
<evidence type="ECO:0000313" key="12">
    <source>
        <dbReference type="Proteomes" id="UP000000719"/>
    </source>
</evidence>
<dbReference type="PIRSF" id="PIRSF006615">
    <property type="entry name" value="Zn_crbxpep_Taq"/>
    <property type="match status" value="1"/>
</dbReference>
<organism evidence="11 12">
    <name type="scientific">Halothermothrix orenii (strain H 168 / OCM 544 / DSM 9562)</name>
    <dbReference type="NCBI Taxonomy" id="373903"/>
    <lineage>
        <taxon>Bacteria</taxon>
        <taxon>Bacillati</taxon>
        <taxon>Bacillota</taxon>
        <taxon>Clostridia</taxon>
        <taxon>Halanaerobiales</taxon>
        <taxon>Halothermotrichaceae</taxon>
        <taxon>Halothermothrix</taxon>
    </lineage>
</organism>
<accession>B8D1U6</accession>
<comment type="function">
    <text evidence="8">Broad specificity carboxypetidase that releases amino acids sequentially from the C-terminus, including neutral, aromatic, polar and basic residues.</text>
</comment>
<dbReference type="KEGG" id="hor:Hore_04150"/>
<dbReference type="HOGENOM" id="CLU_032916_1_1_9"/>
<evidence type="ECO:0000256" key="9">
    <source>
        <dbReference type="PIRSR" id="PIRSR006615-1"/>
    </source>
</evidence>
<dbReference type="PRINTS" id="PR00998">
    <property type="entry name" value="CRBOXYPTASET"/>
</dbReference>
<dbReference type="EC" id="3.4.17.19" evidence="8"/>
<dbReference type="EMBL" id="CP001098">
    <property type="protein sequence ID" value="ACL69173.1"/>
    <property type="molecule type" value="Genomic_DNA"/>
</dbReference>
<dbReference type="SUPFAM" id="SSF55486">
    <property type="entry name" value="Metalloproteases ('zincins'), catalytic domain"/>
    <property type="match status" value="1"/>
</dbReference>
<gene>
    <name evidence="11" type="ordered locus">Hore_04150</name>
</gene>
<dbReference type="Proteomes" id="UP000000719">
    <property type="component" value="Chromosome"/>
</dbReference>
<keyword evidence="12" id="KW-1185">Reference proteome</keyword>
<proteinExistence type="inferred from homology"/>
<dbReference type="Pfam" id="PF02074">
    <property type="entry name" value="Peptidase_M32"/>
    <property type="match status" value="1"/>
</dbReference>
<evidence type="ECO:0000256" key="7">
    <source>
        <dbReference type="ARBA" id="ARBA00061580"/>
    </source>
</evidence>
<dbReference type="FunFam" id="1.10.1370.30:FF:000003">
    <property type="entry name" value="Thermostable carboxypeptidase 1"/>
    <property type="match status" value="1"/>
</dbReference>
<feature type="binding site" evidence="9">
    <location>
        <position position="274"/>
    </location>
    <ligand>
        <name>Zn(2+)</name>
        <dbReference type="ChEBI" id="CHEBI:29105"/>
        <note>catalytic</note>
    </ligand>
</feature>
<evidence type="ECO:0000256" key="5">
    <source>
        <dbReference type="ARBA" id="ARBA00023049"/>
    </source>
</evidence>
<comment type="cofactor">
    <cofactor evidence="9">
        <name>Zn(2+)</name>
        <dbReference type="ChEBI" id="CHEBI:29105"/>
    </cofactor>
    <text evidence="9">Binds 1 zinc ion per subunit.</text>
</comment>
<keyword evidence="4 8" id="KW-0378">Hydrolase</keyword>
<dbReference type="PANTHER" id="PTHR34217:SF1">
    <property type="entry name" value="CARBOXYPEPTIDASE 1"/>
    <property type="match status" value="1"/>
</dbReference>
<keyword evidence="1 8" id="KW-0121">Carboxypeptidase</keyword>
<dbReference type="Gene3D" id="1.10.1370.30">
    <property type="match status" value="1"/>
</dbReference>
<dbReference type="PANTHER" id="PTHR34217">
    <property type="entry name" value="METAL-DEPENDENT CARBOXYPEPTIDASE"/>
    <property type="match status" value="1"/>
</dbReference>
<evidence type="ECO:0000313" key="11">
    <source>
        <dbReference type="EMBL" id="ACL69173.1"/>
    </source>
</evidence>
<dbReference type="AlphaFoldDB" id="B8D1U6"/>
<evidence type="ECO:0000256" key="1">
    <source>
        <dbReference type="ARBA" id="ARBA00022645"/>
    </source>
</evidence>
<keyword evidence="3 8" id="KW-0479">Metal-binding</keyword>
<sequence length="506" mass="59488">MFNIKQSNTEKSFLEFVQKIKAYDSAQSLLYWDMVTGMPEKGVSKRASIISLLSTEVFKMSTSDKMKEYLDNFSRQEVNKDLDPVMKGIVRECKKNYDRFKKIPEDKYRDFVRLKSEAESIWKKAKQNDDFNLFRPYLEKIVDYLNEFIDIWGYEGNKYNTLLDHYEPGVTVEKLDDIFTDLKASIVPLLKRVKDAQDKPDDSFLKEYYDPATQEKLCELLLEEIGYDFKAGRLDESEHPFTIGINSGDVRVTTHYYPHNLTSALFSSLHEGGHAIYDQNIDPELDETPLHDGASMGIHESQSRFWENIIGRSYNFWKSYYGKVRKLFPEQLNDISLDEFYRAINKVEPSMIRVEADELTYNLHIMVRYEIEKALINRELEVAELPEVWNQKMKEYLGIEPENDKEGVLQDVHWSNALFGYFPSYALGNIYAAQFYNTIKKEINNYDELISKGHFQPIKEWLGDKIHKYGKLLTPTEIIKKVTGEEINSRYLIKYLENKYSKIYKL</sequence>
<dbReference type="STRING" id="373903.Hore_04150"/>
<feature type="active site" description="Proton donor/acceptor" evidence="10">
    <location>
        <position position="271"/>
    </location>
</feature>
<comment type="catalytic activity">
    <reaction evidence="6 8">
        <text>Release of a C-terminal amino acid with broad specificity, except for -Pro.</text>
        <dbReference type="EC" id="3.4.17.19"/>
    </reaction>
</comment>
<evidence type="ECO:0000256" key="10">
    <source>
        <dbReference type="PIRSR" id="PIRSR006615-2"/>
    </source>
</evidence>
<dbReference type="CDD" id="cd06460">
    <property type="entry name" value="M32_Taq"/>
    <property type="match status" value="1"/>
</dbReference>
<dbReference type="PROSITE" id="PS52034">
    <property type="entry name" value="PEPTIDASE_M32"/>
    <property type="match status" value="1"/>
</dbReference>
<name>B8D1U6_HALOH</name>
<evidence type="ECO:0000256" key="4">
    <source>
        <dbReference type="ARBA" id="ARBA00022801"/>
    </source>
</evidence>